<dbReference type="SUPFAM" id="SSF57756">
    <property type="entry name" value="Retrovirus zinc finger-like domains"/>
    <property type="match status" value="1"/>
</dbReference>
<dbReference type="Proteomes" id="UP000697107">
    <property type="component" value="Unassembled WGS sequence"/>
</dbReference>
<keyword evidence="1" id="KW-0479">Metal-binding</keyword>
<protein>
    <recommendedName>
        <fullName evidence="2">CCHC-type domain-containing protein</fullName>
    </recommendedName>
</protein>
<proteinExistence type="predicted"/>
<dbReference type="EMBL" id="RCMK01001008">
    <property type="protein sequence ID" value="KAG2904843.1"/>
    <property type="molecule type" value="Genomic_DNA"/>
</dbReference>
<evidence type="ECO:0000259" key="2">
    <source>
        <dbReference type="PROSITE" id="PS50158"/>
    </source>
</evidence>
<keyword evidence="1" id="KW-0863">Zinc-finger</keyword>
<dbReference type="Proteomes" id="UP000736787">
    <property type="component" value="Unassembled WGS sequence"/>
</dbReference>
<evidence type="ECO:0000313" key="6">
    <source>
        <dbReference type="Proteomes" id="UP000735874"/>
    </source>
</evidence>
<dbReference type="GO" id="GO:0008270">
    <property type="term" value="F:zinc ion binding"/>
    <property type="evidence" value="ECO:0007669"/>
    <property type="project" value="UniProtKB-KW"/>
</dbReference>
<dbReference type="InterPro" id="IPR054722">
    <property type="entry name" value="PolX-like_BBD"/>
</dbReference>
<dbReference type="Proteomes" id="UP000735874">
    <property type="component" value="Unassembled WGS sequence"/>
</dbReference>
<dbReference type="EMBL" id="RCMG01000972">
    <property type="protein sequence ID" value="KAG2840404.1"/>
    <property type="molecule type" value="Genomic_DNA"/>
</dbReference>
<dbReference type="SMART" id="SM00343">
    <property type="entry name" value="ZnF_C2HC"/>
    <property type="match status" value="1"/>
</dbReference>
<dbReference type="InterPro" id="IPR036875">
    <property type="entry name" value="Znf_CCHC_sf"/>
</dbReference>
<accession>A0A8T0YC83</accession>
<evidence type="ECO:0000313" key="3">
    <source>
        <dbReference type="EMBL" id="KAG2840404.1"/>
    </source>
</evidence>
<dbReference type="Pfam" id="PF22936">
    <property type="entry name" value="Pol_BBD"/>
    <property type="match status" value="1"/>
</dbReference>
<feature type="domain" description="CCHC-type" evidence="2">
    <location>
        <begin position="126"/>
        <end position="143"/>
    </location>
</feature>
<reference evidence="3" key="1">
    <citation type="submission" date="2018-10" db="EMBL/GenBank/DDBJ databases">
        <title>Effector identification in a new, highly contiguous assembly of the strawberry crown rot pathogen Phytophthora cactorum.</title>
        <authorList>
            <person name="Armitage A.D."/>
            <person name="Nellist C.F."/>
            <person name="Bates H."/>
            <person name="Vickerstaff R.J."/>
            <person name="Harrison R.J."/>
        </authorList>
    </citation>
    <scope>NUCLEOTIDE SEQUENCE</scope>
    <source>
        <strain evidence="3">15-7</strain>
        <strain evidence="4">4040</strain>
        <strain evidence="5">P415</strain>
    </source>
</reference>
<dbReference type="AlphaFoldDB" id="A0A8T0YC83"/>
<organism evidence="3 6">
    <name type="scientific">Phytophthora cactorum</name>
    <dbReference type="NCBI Taxonomy" id="29920"/>
    <lineage>
        <taxon>Eukaryota</taxon>
        <taxon>Sar</taxon>
        <taxon>Stramenopiles</taxon>
        <taxon>Oomycota</taxon>
        <taxon>Peronosporomycetes</taxon>
        <taxon>Peronosporales</taxon>
        <taxon>Peronosporaceae</taxon>
        <taxon>Phytophthora</taxon>
    </lineage>
</organism>
<dbReference type="GO" id="GO:0003676">
    <property type="term" value="F:nucleic acid binding"/>
    <property type="evidence" value="ECO:0007669"/>
    <property type="project" value="InterPro"/>
</dbReference>
<dbReference type="VEuPathDB" id="FungiDB:PC110_g21809"/>
<keyword evidence="1" id="KW-0862">Zinc</keyword>
<dbReference type="VEuPathDB" id="FungiDB:PC110_g11237"/>
<evidence type="ECO:0000256" key="1">
    <source>
        <dbReference type="PROSITE-ProRule" id="PRU00047"/>
    </source>
</evidence>
<gene>
    <name evidence="3" type="ORF">PC113_g19266</name>
    <name evidence="4" type="ORF">PC117_g20908</name>
    <name evidence="5" type="ORF">PC118_g7937</name>
</gene>
<name>A0A8T0YC83_9STRA</name>
<evidence type="ECO:0000313" key="4">
    <source>
        <dbReference type="EMBL" id="KAG2904843.1"/>
    </source>
</evidence>
<dbReference type="PROSITE" id="PS50158">
    <property type="entry name" value="ZF_CCHC"/>
    <property type="match status" value="1"/>
</dbReference>
<sequence length="360" mass="39996">MLQYVMEKMLEAFTTNLTPAQAMKLFTAPKDAKRTWPEYYMYLVAISEACGGGADYLVLNNVVHYAFADLRTVLMAKVDGTRQDYLQQAEELAHFAQSWELEPARHRNMGREVVAAVSKGQKKETRRCHVCNKVGHLRANCPEGGRGEPDLTFAVGDVVNGEDVWILDSGSSRHLVREESWLDEVELCNDECLQPNGEPLKVTKKGTLTLLVTACGKTKSVKLTDVYYAASVLHNLISYGKLDEKGYTLTHRNGQRVMAAKDGSDVAFDVAMRRNVLVVHSTVENQERASDVIMAALDREVSAADGVDSSVQKGSLVEFHKRLRHLSYNAVKHLAQDPSSGIEIADHRRVNCLTCAQGKQ</sequence>
<evidence type="ECO:0000313" key="5">
    <source>
        <dbReference type="EMBL" id="KAG2986182.1"/>
    </source>
</evidence>
<dbReference type="EMBL" id="RCML01000196">
    <property type="protein sequence ID" value="KAG2986182.1"/>
    <property type="molecule type" value="Genomic_DNA"/>
</dbReference>
<dbReference type="InterPro" id="IPR001878">
    <property type="entry name" value="Znf_CCHC"/>
</dbReference>
<comment type="caution">
    <text evidence="3">The sequence shown here is derived from an EMBL/GenBank/DDBJ whole genome shotgun (WGS) entry which is preliminary data.</text>
</comment>